<evidence type="ECO:0000256" key="1">
    <source>
        <dbReference type="ARBA" id="ARBA00005964"/>
    </source>
</evidence>
<evidence type="ECO:0000256" key="2">
    <source>
        <dbReference type="ARBA" id="ARBA00022801"/>
    </source>
</evidence>
<dbReference type="VEuPathDB" id="FungiDB:MMYC01_206788"/>
<gene>
    <name evidence="5" type="ORF">MMYC01_206788</name>
</gene>
<protein>
    <recommendedName>
        <fullName evidence="3">Carboxylic ester hydrolase</fullName>
        <ecNumber evidence="3">3.1.1.-</ecNumber>
    </recommendedName>
</protein>
<dbReference type="Proteomes" id="UP000078237">
    <property type="component" value="Unassembled WGS sequence"/>
</dbReference>
<dbReference type="InterPro" id="IPR029058">
    <property type="entry name" value="AB_hydrolase_fold"/>
</dbReference>
<dbReference type="PROSITE" id="PS00941">
    <property type="entry name" value="CARBOXYLESTERASE_B_2"/>
    <property type="match status" value="1"/>
</dbReference>
<dbReference type="Pfam" id="PF00135">
    <property type="entry name" value="COesterase"/>
    <property type="match status" value="1"/>
</dbReference>
<evidence type="ECO:0000313" key="6">
    <source>
        <dbReference type="Proteomes" id="UP000078237"/>
    </source>
</evidence>
<feature type="signal peptide" evidence="3">
    <location>
        <begin position="1"/>
        <end position="18"/>
    </location>
</feature>
<keyword evidence="6" id="KW-1185">Reference proteome</keyword>
<dbReference type="AlphaFoldDB" id="A0A175W3Y4"/>
<dbReference type="SUPFAM" id="SSF53474">
    <property type="entry name" value="alpha/beta-Hydrolases"/>
    <property type="match status" value="1"/>
</dbReference>
<keyword evidence="3" id="KW-0732">Signal</keyword>
<dbReference type="OrthoDB" id="408631at2759"/>
<feature type="domain" description="Carboxylesterase type B" evidence="4">
    <location>
        <begin position="80"/>
        <end position="581"/>
    </location>
</feature>
<evidence type="ECO:0000259" key="4">
    <source>
        <dbReference type="Pfam" id="PF00135"/>
    </source>
</evidence>
<dbReference type="STRING" id="100816.A0A175W3Y4"/>
<dbReference type="InterPro" id="IPR050309">
    <property type="entry name" value="Type-B_Carboxylest/Lipase"/>
</dbReference>
<dbReference type="PROSITE" id="PS00122">
    <property type="entry name" value="CARBOXYLESTERASE_B_1"/>
    <property type="match status" value="1"/>
</dbReference>
<dbReference type="InterPro" id="IPR002018">
    <property type="entry name" value="CarbesteraseB"/>
</dbReference>
<dbReference type="GO" id="GO:0016787">
    <property type="term" value="F:hydrolase activity"/>
    <property type="evidence" value="ECO:0007669"/>
    <property type="project" value="UniProtKB-KW"/>
</dbReference>
<evidence type="ECO:0000256" key="3">
    <source>
        <dbReference type="RuleBase" id="RU361235"/>
    </source>
</evidence>
<evidence type="ECO:0000313" key="5">
    <source>
        <dbReference type="EMBL" id="KXX77960.1"/>
    </source>
</evidence>
<feature type="chain" id="PRO_5007948525" description="Carboxylic ester hydrolase" evidence="3">
    <location>
        <begin position="19"/>
        <end position="637"/>
    </location>
</feature>
<dbReference type="PROSITE" id="PS51257">
    <property type="entry name" value="PROKAR_LIPOPROTEIN"/>
    <property type="match status" value="1"/>
</dbReference>
<dbReference type="PANTHER" id="PTHR11559">
    <property type="entry name" value="CARBOXYLESTERASE"/>
    <property type="match status" value="1"/>
</dbReference>
<dbReference type="EC" id="3.1.1.-" evidence="3"/>
<name>A0A175W3Y4_9PEZI</name>
<organism evidence="5 6">
    <name type="scientific">Madurella mycetomatis</name>
    <dbReference type="NCBI Taxonomy" id="100816"/>
    <lineage>
        <taxon>Eukaryota</taxon>
        <taxon>Fungi</taxon>
        <taxon>Dikarya</taxon>
        <taxon>Ascomycota</taxon>
        <taxon>Pezizomycotina</taxon>
        <taxon>Sordariomycetes</taxon>
        <taxon>Sordariomycetidae</taxon>
        <taxon>Sordariales</taxon>
        <taxon>Sordariales incertae sedis</taxon>
        <taxon>Madurella</taxon>
    </lineage>
</organism>
<reference evidence="5 6" key="1">
    <citation type="journal article" date="2016" name="Genome Announc.">
        <title>Genome Sequence of Madurella mycetomatis mm55, Isolated from a Human Mycetoma Case in Sudan.</title>
        <authorList>
            <person name="Smit S."/>
            <person name="Derks M.F."/>
            <person name="Bervoets S."/>
            <person name="Fahal A."/>
            <person name="van Leeuwen W."/>
            <person name="van Belkum A."/>
            <person name="van de Sande W.W."/>
        </authorList>
    </citation>
    <scope>NUCLEOTIDE SEQUENCE [LARGE SCALE GENOMIC DNA]</scope>
    <source>
        <strain evidence="6">mm55</strain>
    </source>
</reference>
<sequence>MAALKWLASLALIGSLASCSPQIGETTNGAASTAPGVHRSAGRAEQFVSRLIANATEAEQQHQTSRPHSPPCHQDETLIVDLGYARYRGYHDPSTGLNYWKGIRYAAPPTGNLRWQPPHPLPSQTDAPITDATAFGPICPQSLPAIPNASFLPGNEDCLFLSVYAPANATNLPVLVYIHEGGYGLGDGTHDMTDIINSNDKGFIAVTIQYRLGAFGFLSSSEVKQKGVLNAGILDQALALAWVKLFICQFGGNPSRVTISGESAGGGSVMYHGLAVNGLLGSLLFNQGIAASPYLPFQYNFDDAFPTSKYDAFAQAAGCSGSSDVFACLVSKDTDTLQQASFNVTQQSTYGYWGFWPVTDNAYITSLPSQQLAAKKVNGKSLLVGHNANEGGLFVPPTITTQDDLIGWLQSQFPNLSLDQIHTILAANPNSELTDPTGPRFETDGLNTNGTNAVTVSQDANGQQQRGNNIYAEATFACPAYWMAEAYSGKKTSSWLYQFSVPFAFHGADISAYFGPQTPNLSDDFVLAFRRMWGNFVKTGNPSISDVVANGVGSANPGAPHPASDWPVWSKQTPNLMNLNITGGVPYDSPTLWGTVVTQFTEPGLKNAITLASSDTWEGGRGARCDVYRSLAQSIPL</sequence>
<dbReference type="Gene3D" id="3.40.50.1820">
    <property type="entry name" value="alpha/beta hydrolase"/>
    <property type="match status" value="1"/>
</dbReference>
<accession>A0A175W3Y4</accession>
<comment type="similarity">
    <text evidence="1 3">Belongs to the type-B carboxylesterase/lipase family.</text>
</comment>
<dbReference type="ESTHER" id="9pezi-a0a175w3y4">
    <property type="family name" value="Fungal_carboxylesterase_lipase"/>
</dbReference>
<keyword evidence="2 3" id="KW-0378">Hydrolase</keyword>
<dbReference type="InterPro" id="IPR019826">
    <property type="entry name" value="Carboxylesterase_B_AS"/>
</dbReference>
<dbReference type="EMBL" id="LCTW02000139">
    <property type="protein sequence ID" value="KXX77960.1"/>
    <property type="molecule type" value="Genomic_DNA"/>
</dbReference>
<comment type="caution">
    <text evidence="5">The sequence shown here is derived from an EMBL/GenBank/DDBJ whole genome shotgun (WGS) entry which is preliminary data.</text>
</comment>
<proteinExistence type="inferred from homology"/>
<dbReference type="InterPro" id="IPR019819">
    <property type="entry name" value="Carboxylesterase_B_CS"/>
</dbReference>
<dbReference type="FunFam" id="3.40.50.1820:FF:000266">
    <property type="entry name" value="Carboxylic ester hydrolase"/>
    <property type="match status" value="1"/>
</dbReference>